<dbReference type="GO" id="GO:0009611">
    <property type="term" value="P:response to wounding"/>
    <property type="evidence" value="ECO:0007669"/>
    <property type="project" value="UniProtKB-UniRule"/>
</dbReference>
<dbReference type="PROSITE" id="PS51320">
    <property type="entry name" value="TIFY"/>
    <property type="match status" value="1"/>
</dbReference>
<name>A0AAQ3QEK9_9LILI</name>
<dbReference type="PANTHER" id="PTHR33077:SF61">
    <property type="entry name" value="PROTEIN TIFY 3A-RELATED"/>
    <property type="match status" value="1"/>
</dbReference>
<evidence type="ECO:0000256" key="2">
    <source>
        <dbReference type="ARBA" id="ARBA00022819"/>
    </source>
</evidence>
<evidence type="ECO:0000256" key="3">
    <source>
        <dbReference type="ARBA" id="ARBA00022843"/>
    </source>
</evidence>
<sequence>MADPLEVQIAEESCGRTGAMTEEGIEAKSEEINNCSLNLVCLRNSHEWMSTAPSPFAPTELTIIYNGVANVYAGISPQKAQAIMLIAAAAATATANAPNKFGPTTAAAGSSLLARSLSLQSSSSVPAGGMPQAQMVLSASSPVCKLQAELPMARRHSLQSFLEKRRNRLASKAPYDSPKPLDGI</sequence>
<dbReference type="GO" id="GO:0005634">
    <property type="term" value="C:nucleus"/>
    <property type="evidence" value="ECO:0007669"/>
    <property type="project" value="UniProtKB-SubCell"/>
</dbReference>
<dbReference type="AlphaFoldDB" id="A0AAQ3QEK9"/>
<dbReference type="GO" id="GO:2000022">
    <property type="term" value="P:regulation of jasmonic acid mediated signaling pathway"/>
    <property type="evidence" value="ECO:0007669"/>
    <property type="project" value="UniProtKB-UniRule"/>
</dbReference>
<dbReference type="InterPro" id="IPR010399">
    <property type="entry name" value="Tify_dom"/>
</dbReference>
<dbReference type="Pfam" id="PF09425">
    <property type="entry name" value="Jas_motif"/>
    <property type="match status" value="1"/>
</dbReference>
<reference evidence="6 7" key="1">
    <citation type="submission" date="2023-10" db="EMBL/GenBank/DDBJ databases">
        <title>Chromosome-scale genome assembly provides insights into flower coloration mechanisms of Canna indica.</title>
        <authorList>
            <person name="Li C."/>
        </authorList>
    </citation>
    <scope>NUCLEOTIDE SEQUENCE [LARGE SCALE GENOMIC DNA]</scope>
    <source>
        <tissue evidence="6">Flower</tissue>
    </source>
</reference>
<comment type="subcellular location">
    <subcellularLocation>
        <location evidence="4">Nucleus</location>
    </subcellularLocation>
</comment>
<keyword evidence="2 4" id="KW-1184">Jasmonic acid signaling pathway</keyword>
<dbReference type="SMART" id="SM00979">
    <property type="entry name" value="TIFY"/>
    <property type="match status" value="1"/>
</dbReference>
<comment type="function">
    <text evidence="4">Repressor of jasmonate responses.</text>
</comment>
<protein>
    <recommendedName>
        <fullName evidence="4">Protein TIFY</fullName>
    </recommendedName>
    <alternativeName>
        <fullName evidence="4">Jasmonate ZIM domain-containing protein</fullName>
    </alternativeName>
</protein>
<evidence type="ECO:0000256" key="4">
    <source>
        <dbReference type="RuleBase" id="RU369065"/>
    </source>
</evidence>
<evidence type="ECO:0000313" key="7">
    <source>
        <dbReference type="Proteomes" id="UP001327560"/>
    </source>
</evidence>
<gene>
    <name evidence="6" type="ORF">Cni_G15245</name>
</gene>
<accession>A0AAQ3QEK9</accession>
<comment type="domain">
    <text evidence="4">The jas domain is required for interaction with COI1.</text>
</comment>
<dbReference type="InterPro" id="IPR040390">
    <property type="entry name" value="TIFY/JAZ"/>
</dbReference>
<evidence type="ECO:0000259" key="5">
    <source>
        <dbReference type="PROSITE" id="PS51320"/>
    </source>
</evidence>
<proteinExistence type="inferred from homology"/>
<evidence type="ECO:0000313" key="6">
    <source>
        <dbReference type="EMBL" id="WOL06511.1"/>
    </source>
</evidence>
<evidence type="ECO:0000256" key="1">
    <source>
        <dbReference type="ARBA" id="ARBA00008614"/>
    </source>
</evidence>
<organism evidence="6 7">
    <name type="scientific">Canna indica</name>
    <name type="common">Indian-shot</name>
    <dbReference type="NCBI Taxonomy" id="4628"/>
    <lineage>
        <taxon>Eukaryota</taxon>
        <taxon>Viridiplantae</taxon>
        <taxon>Streptophyta</taxon>
        <taxon>Embryophyta</taxon>
        <taxon>Tracheophyta</taxon>
        <taxon>Spermatophyta</taxon>
        <taxon>Magnoliopsida</taxon>
        <taxon>Liliopsida</taxon>
        <taxon>Zingiberales</taxon>
        <taxon>Cannaceae</taxon>
        <taxon>Canna</taxon>
    </lineage>
</organism>
<dbReference type="EMBL" id="CP136894">
    <property type="protein sequence ID" value="WOL06511.1"/>
    <property type="molecule type" value="Genomic_DNA"/>
</dbReference>
<comment type="similarity">
    <text evidence="1 4">Belongs to the TIFY/JAZ family.</text>
</comment>
<keyword evidence="7" id="KW-1185">Reference proteome</keyword>
<keyword evidence="4" id="KW-0539">Nucleus</keyword>
<feature type="domain" description="Tify" evidence="5">
    <location>
        <begin position="54"/>
        <end position="89"/>
    </location>
</feature>
<dbReference type="PANTHER" id="PTHR33077">
    <property type="entry name" value="PROTEIN TIFY 4A-RELATED-RELATED"/>
    <property type="match status" value="1"/>
</dbReference>
<keyword evidence="3" id="KW-0832">Ubl conjugation</keyword>
<dbReference type="InterPro" id="IPR018467">
    <property type="entry name" value="CCT_CS"/>
</dbReference>
<dbReference type="GO" id="GO:0031347">
    <property type="term" value="P:regulation of defense response"/>
    <property type="evidence" value="ECO:0007669"/>
    <property type="project" value="UniProtKB-UniRule"/>
</dbReference>
<dbReference type="Proteomes" id="UP001327560">
    <property type="component" value="Chromosome 5"/>
</dbReference>
<dbReference type="Pfam" id="PF06200">
    <property type="entry name" value="tify"/>
    <property type="match status" value="1"/>
</dbReference>